<dbReference type="GO" id="GO:0046872">
    <property type="term" value="F:metal ion binding"/>
    <property type="evidence" value="ECO:0007669"/>
    <property type="project" value="UniProtKB-KW"/>
</dbReference>
<dbReference type="InterPro" id="IPR050241">
    <property type="entry name" value="NAD-cap_RNA_hydrolase_NudC"/>
</dbReference>
<dbReference type="SUPFAM" id="SSF55811">
    <property type="entry name" value="Nudix"/>
    <property type="match status" value="1"/>
</dbReference>
<gene>
    <name evidence="9" type="ORF">COU17_01430</name>
</gene>
<evidence type="ECO:0000256" key="6">
    <source>
        <dbReference type="ARBA" id="ARBA00022842"/>
    </source>
</evidence>
<evidence type="ECO:0000256" key="3">
    <source>
        <dbReference type="ARBA" id="ARBA00009595"/>
    </source>
</evidence>
<comment type="similarity">
    <text evidence="3">Belongs to the Nudix hydrolase family. NudC subfamily.</text>
</comment>
<evidence type="ECO:0000256" key="2">
    <source>
        <dbReference type="ARBA" id="ARBA00001947"/>
    </source>
</evidence>
<comment type="cofactor">
    <cofactor evidence="2">
        <name>Zn(2+)</name>
        <dbReference type="ChEBI" id="CHEBI:29105"/>
    </cofactor>
</comment>
<dbReference type="GO" id="GO:0035529">
    <property type="term" value="F:NADH pyrophosphatase activity"/>
    <property type="evidence" value="ECO:0007669"/>
    <property type="project" value="TreeGrafter"/>
</dbReference>
<sequence length="170" mass="19264">MAATEISLGEAKKDKLFYFVANVLVYREEDGRCLILKRSKREKAHSGRWATPGGKMEHGDFDINHPTRMNGDVIDFEDSIEDLLRRETKEEAGVEIGNEFHYINSNTFIRPDGIPVVLVKLAANYVGGEVVLEEGAFDDFAWVNAEEVKEYECIDGICEEVEKTVQLFSK</sequence>
<evidence type="ECO:0000256" key="1">
    <source>
        <dbReference type="ARBA" id="ARBA00001946"/>
    </source>
</evidence>
<evidence type="ECO:0000313" key="9">
    <source>
        <dbReference type="EMBL" id="PIT91271.1"/>
    </source>
</evidence>
<keyword evidence="5" id="KW-0378">Hydrolase</keyword>
<comment type="catalytic activity">
    <reaction evidence="7">
        <text>a 5'-end NAD(+)-phospho-ribonucleoside in mRNA + H2O = a 5'-end phospho-adenosine-phospho-ribonucleoside in mRNA + beta-nicotinamide D-ribonucleotide + 2 H(+)</text>
        <dbReference type="Rhea" id="RHEA:60876"/>
        <dbReference type="Rhea" id="RHEA-COMP:15698"/>
        <dbReference type="Rhea" id="RHEA-COMP:15719"/>
        <dbReference type="ChEBI" id="CHEBI:14649"/>
        <dbReference type="ChEBI" id="CHEBI:15377"/>
        <dbReference type="ChEBI" id="CHEBI:15378"/>
        <dbReference type="ChEBI" id="CHEBI:144029"/>
        <dbReference type="ChEBI" id="CHEBI:144051"/>
    </reaction>
    <physiologicalReaction direction="left-to-right" evidence="7">
        <dbReference type="Rhea" id="RHEA:60877"/>
    </physiologicalReaction>
</comment>
<dbReference type="Gene3D" id="3.90.79.10">
    <property type="entry name" value="Nucleoside Triphosphate Pyrophosphohydrolase"/>
    <property type="match status" value="1"/>
</dbReference>
<evidence type="ECO:0000256" key="4">
    <source>
        <dbReference type="ARBA" id="ARBA00022723"/>
    </source>
</evidence>
<reference evidence="10" key="1">
    <citation type="submission" date="2017-09" db="EMBL/GenBank/DDBJ databases">
        <title>Depth-based differentiation of microbial function through sediment-hosted aquifers and enrichment of novel symbionts in the deep terrestrial subsurface.</title>
        <authorList>
            <person name="Probst A.J."/>
            <person name="Ladd B."/>
            <person name="Jarett J.K."/>
            <person name="Geller-Mcgrath D.E."/>
            <person name="Sieber C.M.K."/>
            <person name="Emerson J.B."/>
            <person name="Anantharaman K."/>
            <person name="Thomas B.C."/>
            <person name="Malmstrom R."/>
            <person name="Stieglmeier M."/>
            <person name="Klingl A."/>
            <person name="Woyke T."/>
            <person name="Ryan C.M."/>
            <person name="Banfield J.F."/>
        </authorList>
    </citation>
    <scope>NUCLEOTIDE SEQUENCE [LARGE SCALE GENOMIC DNA]</scope>
</reference>
<name>A0A2M6WEP1_9BACT</name>
<evidence type="ECO:0000256" key="5">
    <source>
        <dbReference type="ARBA" id="ARBA00022801"/>
    </source>
</evidence>
<dbReference type="Pfam" id="PF00293">
    <property type="entry name" value="NUDIX"/>
    <property type="match status" value="1"/>
</dbReference>
<dbReference type="AlphaFoldDB" id="A0A2M6WEP1"/>
<organism evidence="9 10">
    <name type="scientific">Candidatus Kaiserbacteria bacterium CG10_big_fil_rev_8_21_14_0_10_49_17</name>
    <dbReference type="NCBI Taxonomy" id="1974609"/>
    <lineage>
        <taxon>Bacteria</taxon>
        <taxon>Candidatus Kaiseribacteriota</taxon>
    </lineage>
</organism>
<evidence type="ECO:0000259" key="8">
    <source>
        <dbReference type="PROSITE" id="PS51462"/>
    </source>
</evidence>
<dbReference type="EMBL" id="PFBJ01000006">
    <property type="protein sequence ID" value="PIT91271.1"/>
    <property type="molecule type" value="Genomic_DNA"/>
</dbReference>
<dbReference type="GO" id="GO:0005829">
    <property type="term" value="C:cytosol"/>
    <property type="evidence" value="ECO:0007669"/>
    <property type="project" value="TreeGrafter"/>
</dbReference>
<dbReference type="PANTHER" id="PTHR42904">
    <property type="entry name" value="NUDIX HYDROLASE, NUDC SUBFAMILY"/>
    <property type="match status" value="1"/>
</dbReference>
<dbReference type="GO" id="GO:0019677">
    <property type="term" value="P:NAD+ catabolic process"/>
    <property type="evidence" value="ECO:0007669"/>
    <property type="project" value="TreeGrafter"/>
</dbReference>
<dbReference type="PANTHER" id="PTHR42904:SF6">
    <property type="entry name" value="NAD-CAPPED RNA HYDROLASE NUDT12"/>
    <property type="match status" value="1"/>
</dbReference>
<dbReference type="GO" id="GO:0006742">
    <property type="term" value="P:NADP+ catabolic process"/>
    <property type="evidence" value="ECO:0007669"/>
    <property type="project" value="TreeGrafter"/>
</dbReference>
<accession>A0A2M6WEP1</accession>
<dbReference type="PROSITE" id="PS51462">
    <property type="entry name" value="NUDIX"/>
    <property type="match status" value="1"/>
</dbReference>
<comment type="caution">
    <text evidence="9">The sequence shown here is derived from an EMBL/GenBank/DDBJ whole genome shotgun (WGS) entry which is preliminary data.</text>
</comment>
<keyword evidence="4" id="KW-0479">Metal-binding</keyword>
<keyword evidence="6" id="KW-0460">Magnesium</keyword>
<comment type="cofactor">
    <cofactor evidence="1">
        <name>Mg(2+)</name>
        <dbReference type="ChEBI" id="CHEBI:18420"/>
    </cofactor>
</comment>
<evidence type="ECO:0000256" key="7">
    <source>
        <dbReference type="ARBA" id="ARBA00023679"/>
    </source>
</evidence>
<dbReference type="Proteomes" id="UP000228809">
    <property type="component" value="Unassembled WGS sequence"/>
</dbReference>
<dbReference type="InterPro" id="IPR000086">
    <property type="entry name" value="NUDIX_hydrolase_dom"/>
</dbReference>
<protein>
    <recommendedName>
        <fullName evidence="8">Nudix hydrolase domain-containing protein</fullName>
    </recommendedName>
</protein>
<proteinExistence type="inferred from homology"/>
<dbReference type="InterPro" id="IPR015797">
    <property type="entry name" value="NUDIX_hydrolase-like_dom_sf"/>
</dbReference>
<evidence type="ECO:0000313" key="10">
    <source>
        <dbReference type="Proteomes" id="UP000228809"/>
    </source>
</evidence>
<feature type="domain" description="Nudix hydrolase" evidence="8">
    <location>
        <begin position="16"/>
        <end position="166"/>
    </location>
</feature>